<feature type="transmembrane region" description="Helical" evidence="1">
    <location>
        <begin position="20"/>
        <end position="42"/>
    </location>
</feature>
<evidence type="ECO:0000256" key="1">
    <source>
        <dbReference type="SAM" id="Phobius"/>
    </source>
</evidence>
<evidence type="ECO:0000313" key="3">
    <source>
        <dbReference type="Proteomes" id="UP001409585"/>
    </source>
</evidence>
<evidence type="ECO:0008006" key="4">
    <source>
        <dbReference type="Google" id="ProtNLM"/>
    </source>
</evidence>
<keyword evidence="1" id="KW-0812">Transmembrane</keyword>
<keyword evidence="1" id="KW-0472">Membrane</keyword>
<keyword evidence="1" id="KW-1133">Transmembrane helix</keyword>
<dbReference type="EMBL" id="BAABLX010000009">
    <property type="protein sequence ID" value="GAA4938121.1"/>
    <property type="molecule type" value="Genomic_DNA"/>
</dbReference>
<protein>
    <recommendedName>
        <fullName evidence="4">ABC transporter permease</fullName>
    </recommendedName>
</protein>
<dbReference type="Proteomes" id="UP001409585">
    <property type="component" value="Unassembled WGS sequence"/>
</dbReference>
<organism evidence="2 3">
    <name type="scientific">Halioxenophilus aromaticivorans</name>
    <dbReference type="NCBI Taxonomy" id="1306992"/>
    <lineage>
        <taxon>Bacteria</taxon>
        <taxon>Pseudomonadati</taxon>
        <taxon>Pseudomonadota</taxon>
        <taxon>Gammaproteobacteria</taxon>
        <taxon>Alteromonadales</taxon>
        <taxon>Alteromonadaceae</taxon>
        <taxon>Halioxenophilus</taxon>
    </lineage>
</organism>
<dbReference type="Pfam" id="PF13346">
    <property type="entry name" value="ABC2_membrane_5"/>
    <property type="match status" value="1"/>
</dbReference>
<comment type="caution">
    <text evidence="2">The sequence shown here is derived from an EMBL/GenBank/DDBJ whole genome shotgun (WGS) entry which is preliminary data.</text>
</comment>
<gene>
    <name evidence="2" type="ORF">GCM10025791_14930</name>
</gene>
<dbReference type="RefSeq" id="WP_345420345.1">
    <property type="nucleotide sequence ID" value="NZ_AP031496.1"/>
</dbReference>
<feature type="transmembrane region" description="Helical" evidence="1">
    <location>
        <begin position="151"/>
        <end position="184"/>
    </location>
</feature>
<keyword evidence="3" id="KW-1185">Reference proteome</keyword>
<accession>A0AAV3U144</accession>
<dbReference type="AlphaFoldDB" id="A0AAV3U144"/>
<feature type="transmembrane region" description="Helical" evidence="1">
    <location>
        <begin position="239"/>
        <end position="263"/>
    </location>
</feature>
<proteinExistence type="predicted"/>
<feature type="transmembrane region" description="Helical" evidence="1">
    <location>
        <begin position="295"/>
        <end position="314"/>
    </location>
</feature>
<reference evidence="3" key="1">
    <citation type="journal article" date="2019" name="Int. J. Syst. Evol. Microbiol.">
        <title>The Global Catalogue of Microorganisms (GCM) 10K type strain sequencing project: providing services to taxonomists for standard genome sequencing and annotation.</title>
        <authorList>
            <consortium name="The Broad Institute Genomics Platform"/>
            <consortium name="The Broad Institute Genome Sequencing Center for Infectious Disease"/>
            <person name="Wu L."/>
            <person name="Ma J."/>
        </authorList>
    </citation>
    <scope>NUCLEOTIDE SEQUENCE [LARGE SCALE GENOMIC DNA]</scope>
    <source>
        <strain evidence="3">JCM 19134</strain>
    </source>
</reference>
<dbReference type="InterPro" id="IPR025699">
    <property type="entry name" value="ABC2_memb-like"/>
</dbReference>
<feature type="transmembrane region" description="Helical" evidence="1">
    <location>
        <begin position="106"/>
        <end position="130"/>
    </location>
</feature>
<name>A0AAV3U144_9ALTE</name>
<feature type="transmembrane region" description="Helical" evidence="1">
    <location>
        <begin position="204"/>
        <end position="227"/>
    </location>
</feature>
<sequence>MVNNVATQLRREYWENRTWLFVLPIILSVLLIVLSLLLAKYITALGVGEREFLIFQGEENRTQMLDFSLGAQPLSEADNTGEPAQPLTEEQQFHRDLETSFDETPLAMLAVYIASAWLVSFFYFAACLYTDRQDNSILFWKSLPVTEHENVLAKLLFGAFAFTGAALVIGWLCWLVIVLVALVSPGGEILLKDMTVGGVLSAVYMGPLLIVLGFIRGLPIIALLMLLSAVARRSPLMMAVVIVAVVLLAEKLLFSTAFVYQWLTWHLPLLPLDTEVAEGGSLLFYHVKDLFSQPLMLISGIVIGIAALVAAIWCREHRFEI</sequence>
<evidence type="ECO:0000313" key="2">
    <source>
        <dbReference type="EMBL" id="GAA4938121.1"/>
    </source>
</evidence>